<organism evidence="4 5">
    <name type="scientific">Dactylosporangium fulvum</name>
    <dbReference type="NCBI Taxonomy" id="53359"/>
    <lineage>
        <taxon>Bacteria</taxon>
        <taxon>Bacillati</taxon>
        <taxon>Actinomycetota</taxon>
        <taxon>Actinomycetes</taxon>
        <taxon>Micromonosporales</taxon>
        <taxon>Micromonosporaceae</taxon>
        <taxon>Dactylosporangium</taxon>
    </lineage>
</organism>
<accession>A0ABY5W2P9</accession>
<keyword evidence="2" id="KW-0012">Acyltransferase</keyword>
<dbReference type="RefSeq" id="WP_259861591.1">
    <property type="nucleotide sequence ID" value="NZ_BAAAST010000010.1"/>
</dbReference>
<reference evidence="4" key="2">
    <citation type="submission" date="2022-09" db="EMBL/GenBank/DDBJ databases">
        <title>Biosynthetic gene clusters of Dactylosporangioum fulvum.</title>
        <authorList>
            <person name="Caradec T."/>
        </authorList>
    </citation>
    <scope>NUCLEOTIDE SEQUENCE</scope>
    <source>
        <strain evidence="4">NRRL B-16292</strain>
    </source>
</reference>
<keyword evidence="5" id="KW-1185">Reference proteome</keyword>
<dbReference type="CDD" id="cd04301">
    <property type="entry name" value="NAT_SF"/>
    <property type="match status" value="1"/>
</dbReference>
<dbReference type="PROSITE" id="PS51186">
    <property type="entry name" value="GNAT"/>
    <property type="match status" value="1"/>
</dbReference>
<feature type="domain" description="N-acetyltransferase" evidence="3">
    <location>
        <begin position="6"/>
        <end position="166"/>
    </location>
</feature>
<dbReference type="InterPro" id="IPR016181">
    <property type="entry name" value="Acyl_CoA_acyltransferase"/>
</dbReference>
<evidence type="ECO:0000313" key="4">
    <source>
        <dbReference type="EMBL" id="UWP83787.1"/>
    </source>
</evidence>
<dbReference type="EMBL" id="CP073720">
    <property type="protein sequence ID" value="UWP83787.1"/>
    <property type="molecule type" value="Genomic_DNA"/>
</dbReference>
<reference evidence="4" key="1">
    <citation type="submission" date="2021-04" db="EMBL/GenBank/DDBJ databases">
        <authorList>
            <person name="Hartkoorn R.C."/>
            <person name="Beaudoing E."/>
            <person name="Hot D."/>
        </authorList>
    </citation>
    <scope>NUCLEOTIDE SEQUENCE</scope>
    <source>
        <strain evidence="4">NRRL B-16292</strain>
    </source>
</reference>
<proteinExistence type="predicted"/>
<dbReference type="Gene3D" id="3.40.630.30">
    <property type="match status" value="1"/>
</dbReference>
<dbReference type="Pfam" id="PF00583">
    <property type="entry name" value="Acetyltransf_1"/>
    <property type="match status" value="1"/>
</dbReference>
<evidence type="ECO:0000256" key="2">
    <source>
        <dbReference type="ARBA" id="ARBA00023315"/>
    </source>
</evidence>
<dbReference type="SUPFAM" id="SSF55729">
    <property type="entry name" value="Acyl-CoA N-acyltransferases (Nat)"/>
    <property type="match status" value="1"/>
</dbReference>
<evidence type="ECO:0000259" key="3">
    <source>
        <dbReference type="PROSITE" id="PS51186"/>
    </source>
</evidence>
<dbReference type="PANTHER" id="PTHR43877">
    <property type="entry name" value="AMINOALKYLPHOSPHONATE N-ACETYLTRANSFERASE-RELATED-RELATED"/>
    <property type="match status" value="1"/>
</dbReference>
<keyword evidence="1" id="KW-0808">Transferase</keyword>
<evidence type="ECO:0000313" key="5">
    <source>
        <dbReference type="Proteomes" id="UP001059617"/>
    </source>
</evidence>
<evidence type="ECO:0000256" key="1">
    <source>
        <dbReference type="ARBA" id="ARBA00022679"/>
    </source>
</evidence>
<dbReference type="Proteomes" id="UP001059617">
    <property type="component" value="Chromosome"/>
</dbReference>
<protein>
    <submittedName>
        <fullName evidence="4">GNAT family N-acetyltransferase</fullName>
    </submittedName>
</protein>
<sequence>MTSHDVVVRLIEPDDFAAVSRLTVAAYRADGQLDEDHGYGAVLADVVSRAEAAEVLVAVDGAAVLGAVTFVLPGTKYAEVSGDDEAEFRMLAVDPAAQRRGVARRLVRACVDRAQALGCTSLTICVREGNAAAFALYDQFGFARDPSLDWSPAPGVDLLGMRLPLQVLAQ</sequence>
<dbReference type="InterPro" id="IPR050832">
    <property type="entry name" value="Bact_Acetyltransf"/>
</dbReference>
<dbReference type="InterPro" id="IPR000182">
    <property type="entry name" value="GNAT_dom"/>
</dbReference>
<gene>
    <name evidence="4" type="ORF">Dfulv_05870</name>
</gene>
<name>A0ABY5W2P9_9ACTN</name>